<evidence type="ECO:0000313" key="1">
    <source>
        <dbReference type="EMBL" id="EMA68826.1"/>
    </source>
</evidence>
<evidence type="ECO:0000313" key="2">
    <source>
        <dbReference type="Proteomes" id="UP000011575"/>
    </source>
</evidence>
<dbReference type="EMBL" id="AOJI01000017">
    <property type="protein sequence ID" value="EMA68826.1"/>
    <property type="molecule type" value="Genomic_DNA"/>
</dbReference>
<accession>M0PFH6</accession>
<dbReference type="RefSeq" id="WP_007998962.1">
    <property type="nucleotide sequence ID" value="NZ_AOJI01000017.1"/>
</dbReference>
<organism evidence="1 2">
    <name type="scientific">Halorubrum aidingense JCM 13560</name>
    <dbReference type="NCBI Taxonomy" id="1230454"/>
    <lineage>
        <taxon>Archaea</taxon>
        <taxon>Methanobacteriati</taxon>
        <taxon>Methanobacteriota</taxon>
        <taxon>Stenosarchaea group</taxon>
        <taxon>Halobacteria</taxon>
        <taxon>Halobacteriales</taxon>
        <taxon>Haloferacaceae</taxon>
        <taxon>Halorubrum</taxon>
    </lineage>
</organism>
<sequence>MPDVDDVVDGLENYLQTKERAEELDTKIEQTDQLIDETVYELYGLLEEEIELRPNQ</sequence>
<name>M0PFH6_9EURY</name>
<comment type="caution">
    <text evidence="1">The sequence shown here is derived from an EMBL/GenBank/DDBJ whole genome shotgun (WGS) entry which is preliminary data.</text>
</comment>
<reference evidence="1 2" key="1">
    <citation type="journal article" date="2014" name="PLoS Genet.">
        <title>Phylogenetically driven sequencing of extremely halophilic archaea reveals strategies for static and dynamic osmo-response.</title>
        <authorList>
            <person name="Becker E.A."/>
            <person name="Seitzer P.M."/>
            <person name="Tritt A."/>
            <person name="Larsen D."/>
            <person name="Krusor M."/>
            <person name="Yao A.I."/>
            <person name="Wu D."/>
            <person name="Madern D."/>
            <person name="Eisen J.A."/>
            <person name="Darling A.E."/>
            <person name="Facciotti M.T."/>
        </authorList>
    </citation>
    <scope>NUCLEOTIDE SEQUENCE [LARGE SCALE GENOMIC DNA]</scope>
    <source>
        <strain evidence="1 2">JCM 13560</strain>
    </source>
</reference>
<protein>
    <submittedName>
        <fullName evidence="1">Putative restriction/modification enzyme</fullName>
    </submittedName>
</protein>
<dbReference type="AlphaFoldDB" id="M0PFH6"/>
<dbReference type="Proteomes" id="UP000011575">
    <property type="component" value="Unassembled WGS sequence"/>
</dbReference>
<keyword evidence="2" id="KW-1185">Reference proteome</keyword>
<proteinExistence type="predicted"/>
<gene>
    <name evidence="1" type="ORF">C461_04327</name>
</gene>
<dbReference type="PATRIC" id="fig|1230454.4.peg.891"/>